<dbReference type="Proteomes" id="UP000694888">
    <property type="component" value="Unplaced"/>
</dbReference>
<dbReference type="InterPro" id="IPR018000">
    <property type="entry name" value="Neurotransmitter_ion_chnl_CS"/>
</dbReference>
<dbReference type="Gene3D" id="1.20.58.390">
    <property type="entry name" value="Neurotransmitter-gated ion-channel transmembrane domain"/>
    <property type="match status" value="1"/>
</dbReference>
<keyword evidence="3 5" id="KW-1133">Transmembrane helix</keyword>
<keyword evidence="5" id="KW-0406">Ion transport</keyword>
<keyword evidence="5" id="KW-0732">Signal</keyword>
<evidence type="ECO:0000256" key="2">
    <source>
        <dbReference type="ARBA" id="ARBA00022692"/>
    </source>
</evidence>
<dbReference type="InterPro" id="IPR006202">
    <property type="entry name" value="Neur_chan_lig-bd"/>
</dbReference>
<dbReference type="PROSITE" id="PS51257">
    <property type="entry name" value="PROKAR_LIPOPROTEIN"/>
    <property type="match status" value="1"/>
</dbReference>
<dbReference type="Gene3D" id="2.70.170.10">
    <property type="entry name" value="Neurotransmitter-gated ion-channel ligand-binding domain"/>
    <property type="match status" value="1"/>
</dbReference>
<dbReference type="Pfam" id="PF02931">
    <property type="entry name" value="Neur_chan_LBD"/>
    <property type="match status" value="1"/>
</dbReference>
<feature type="chain" id="PRO_5044988695" evidence="5">
    <location>
        <begin position="25"/>
        <end position="372"/>
    </location>
</feature>
<evidence type="ECO:0000259" key="7">
    <source>
        <dbReference type="Pfam" id="PF02932"/>
    </source>
</evidence>
<evidence type="ECO:0000256" key="4">
    <source>
        <dbReference type="ARBA" id="ARBA00023136"/>
    </source>
</evidence>
<dbReference type="InterPro" id="IPR038050">
    <property type="entry name" value="Neuro_actylchol_rec"/>
</dbReference>
<dbReference type="SUPFAM" id="SSF63712">
    <property type="entry name" value="Nicotinic receptor ligand binding domain-like"/>
    <property type="match status" value="1"/>
</dbReference>
<dbReference type="PANTHER" id="PTHR18945">
    <property type="entry name" value="NEUROTRANSMITTER GATED ION CHANNEL"/>
    <property type="match status" value="1"/>
</dbReference>
<keyword evidence="5" id="KW-0407">Ion channel</keyword>
<keyword evidence="4 5" id="KW-0472">Membrane</keyword>
<keyword evidence="2 5" id="KW-0812">Transmembrane</keyword>
<evidence type="ECO:0000259" key="6">
    <source>
        <dbReference type="Pfam" id="PF02931"/>
    </source>
</evidence>
<dbReference type="PRINTS" id="PR00252">
    <property type="entry name" value="NRIONCHANNEL"/>
</dbReference>
<keyword evidence="8" id="KW-1185">Reference proteome</keyword>
<dbReference type="PROSITE" id="PS00236">
    <property type="entry name" value="NEUROTR_ION_CHANNEL"/>
    <property type="match status" value="1"/>
</dbReference>
<evidence type="ECO:0000256" key="3">
    <source>
        <dbReference type="ARBA" id="ARBA00022989"/>
    </source>
</evidence>
<proteinExistence type="inferred from homology"/>
<reference evidence="9" key="1">
    <citation type="submission" date="2025-08" db="UniProtKB">
        <authorList>
            <consortium name="RefSeq"/>
        </authorList>
    </citation>
    <scope>IDENTIFICATION</scope>
</reference>
<protein>
    <submittedName>
        <fullName evidence="9">Neuronal acetylcholine receptor subunit alpha-3-like</fullName>
    </submittedName>
</protein>
<organism evidence="8 9">
    <name type="scientific">Aplysia californica</name>
    <name type="common">California sea hare</name>
    <dbReference type="NCBI Taxonomy" id="6500"/>
    <lineage>
        <taxon>Eukaryota</taxon>
        <taxon>Metazoa</taxon>
        <taxon>Spiralia</taxon>
        <taxon>Lophotrochozoa</taxon>
        <taxon>Mollusca</taxon>
        <taxon>Gastropoda</taxon>
        <taxon>Heterobranchia</taxon>
        <taxon>Euthyneura</taxon>
        <taxon>Tectipleura</taxon>
        <taxon>Aplysiida</taxon>
        <taxon>Aplysioidea</taxon>
        <taxon>Aplysiidae</taxon>
        <taxon>Aplysia</taxon>
    </lineage>
</organism>
<dbReference type="GeneID" id="101853479"/>
<feature type="signal peptide" evidence="5">
    <location>
        <begin position="1"/>
        <end position="24"/>
    </location>
</feature>
<keyword evidence="5" id="KW-0813">Transport</keyword>
<name>A0ABM0JYW9_APLCA</name>
<dbReference type="InterPro" id="IPR036734">
    <property type="entry name" value="Neur_chan_lig-bd_sf"/>
</dbReference>
<evidence type="ECO:0000313" key="9">
    <source>
        <dbReference type="RefSeq" id="XP_005104795.1"/>
    </source>
</evidence>
<sequence length="372" mass="42522">MPRRPLNTAFLLAIASCLPSVVLMTSSYDDYSRLYTEMTTGRYNPHTRPVRNQSHPLTVYVIFHIVSLLRINELDQTMDINAYIDFSWNDEIRTWDPACYSDITVIRPDPSHMWRPRNIISNSVGKSDIFEDNYIPASIKYNGESKWSPGSVFSTSCDMDFTYFPFDQQECRMFFFFYNSEREVKVTKGQQEGRLFTYSTNGEWDIVFSTIEIISSVNKDVPAAFIVRFKLQRRPDFFVFNVVIPLVIMSALSSLVFVLPETSGERASFSTTMLLSQTFFMGTVTGELPHRSDTFPIIVFYIFSLFILNCICVIAAVLQLRCHTRPSKSVASKTYSDVKTAHTAAFQSNKIPFSSQLALVPVYKYCGLSTCS</sequence>
<dbReference type="SUPFAM" id="SSF90112">
    <property type="entry name" value="Neurotransmitter-gated ion-channel transmembrane pore"/>
    <property type="match status" value="1"/>
</dbReference>
<evidence type="ECO:0000256" key="5">
    <source>
        <dbReference type="RuleBase" id="RU000687"/>
    </source>
</evidence>
<dbReference type="InterPro" id="IPR036719">
    <property type="entry name" value="Neuro-gated_channel_TM_sf"/>
</dbReference>
<feature type="domain" description="Neurotransmitter-gated ion-channel transmembrane" evidence="7">
    <location>
        <begin position="243"/>
        <end position="335"/>
    </location>
</feature>
<evidence type="ECO:0000313" key="8">
    <source>
        <dbReference type="Proteomes" id="UP000694888"/>
    </source>
</evidence>
<accession>A0ABM0JYW9</accession>
<gene>
    <name evidence="9" type="primary">LOC101853479</name>
</gene>
<comment type="caution">
    <text evidence="5">Lacks conserved residue(s) required for the propagation of feature annotation.</text>
</comment>
<feature type="transmembrane region" description="Helical" evidence="5">
    <location>
        <begin position="298"/>
        <end position="318"/>
    </location>
</feature>
<comment type="subcellular location">
    <subcellularLocation>
        <location evidence="1">Membrane</location>
        <topology evidence="1">Multi-pass membrane protein</topology>
    </subcellularLocation>
</comment>
<dbReference type="RefSeq" id="XP_005104795.1">
    <property type="nucleotide sequence ID" value="XM_005104738.1"/>
</dbReference>
<dbReference type="CDD" id="cd18989">
    <property type="entry name" value="LGIC_ECD_cation"/>
    <property type="match status" value="1"/>
</dbReference>
<comment type="similarity">
    <text evidence="5">Belongs to the ligand-gated ion channel (TC 1.A.9) family.</text>
</comment>
<dbReference type="Pfam" id="PF02932">
    <property type="entry name" value="Neur_chan_memb"/>
    <property type="match status" value="1"/>
</dbReference>
<feature type="domain" description="Neurotransmitter-gated ion-channel ligand-binding" evidence="6">
    <location>
        <begin position="32"/>
        <end position="235"/>
    </location>
</feature>
<dbReference type="InterPro" id="IPR006201">
    <property type="entry name" value="Neur_channel"/>
</dbReference>
<feature type="transmembrane region" description="Helical" evidence="5">
    <location>
        <begin position="238"/>
        <end position="259"/>
    </location>
</feature>
<dbReference type="InterPro" id="IPR006029">
    <property type="entry name" value="Neurotrans-gated_channel_TM"/>
</dbReference>
<dbReference type="CDD" id="cd19051">
    <property type="entry name" value="LGIC_TM_cation"/>
    <property type="match status" value="1"/>
</dbReference>
<evidence type="ECO:0000256" key="1">
    <source>
        <dbReference type="ARBA" id="ARBA00004141"/>
    </source>
</evidence>